<dbReference type="Pfam" id="PF14240">
    <property type="entry name" value="YHYH"/>
    <property type="match status" value="1"/>
</dbReference>
<dbReference type="EMBL" id="BFBB01000005">
    <property type="protein sequence ID" value="GBF50465.1"/>
    <property type="molecule type" value="Genomic_DNA"/>
</dbReference>
<evidence type="ECO:0000313" key="3">
    <source>
        <dbReference type="Proteomes" id="UP000245133"/>
    </source>
</evidence>
<dbReference type="AlphaFoldDB" id="A0A2P2E0P6"/>
<keyword evidence="3" id="KW-1185">Reference proteome</keyword>
<reference evidence="2 3" key="1">
    <citation type="submission" date="2018-02" db="EMBL/GenBank/DDBJ databases">
        <title>Novel Leptospira species isolated from soil and water in Japan.</title>
        <authorList>
            <person name="Nakao R."/>
            <person name="Masuzawa T."/>
        </authorList>
    </citation>
    <scope>NUCLEOTIDE SEQUENCE [LARGE SCALE GENOMIC DNA]</scope>
    <source>
        <strain evidence="2 3">YH101</strain>
    </source>
</reference>
<feature type="domain" description="YHYH" evidence="1">
    <location>
        <begin position="154"/>
        <end position="258"/>
    </location>
</feature>
<comment type="caution">
    <text evidence="2">The sequence shown here is derived from an EMBL/GenBank/DDBJ whole genome shotgun (WGS) entry which is preliminary data.</text>
</comment>
<name>A0A2P2E0P6_9LEPT</name>
<proteinExistence type="predicted"/>
<evidence type="ECO:0000259" key="1">
    <source>
        <dbReference type="Pfam" id="PF14240"/>
    </source>
</evidence>
<dbReference type="InterPro" id="IPR025924">
    <property type="entry name" value="YHYH_dom"/>
</dbReference>
<dbReference type="Proteomes" id="UP000245133">
    <property type="component" value="Unassembled WGS sequence"/>
</dbReference>
<evidence type="ECO:0000313" key="2">
    <source>
        <dbReference type="EMBL" id="GBF50465.1"/>
    </source>
</evidence>
<sequence length="315" mass="32593">MTFSQRSRFGIVVLSLCTMVNCDAITGKEDDDNQTLVLALAAIASANSSCSASTSTTTSTVTPSTATLNDATGCVNGVVTCLDSNLPAWIKNNFTCVVGYVSGSNYVIKTKNLPNTKSYYYASRTGVTSAPLYEALPSGNSSAGTNVIIAQNLTFTIPATPTTGSGTVSTQGGLVAIGVTRNGLAIYNNAAAPGDVLASEATTFDNFQGHPQNTGVYHHHAAVPKVCDGAANTSNSGACNNAKLIGIALDGYPIYGQKNDAGVAPTLDSFHGTTGTTAEFPNGTYHYRYAYDSTATIYTLMGSFFRGNIGSVTNN</sequence>
<accession>A0A2P2E0P6</accession>
<protein>
    <submittedName>
        <fullName evidence="2">YHYH protein</fullName>
    </submittedName>
</protein>
<organism evidence="2 3">
    <name type="scientific">Leptospira ryugenii</name>
    <dbReference type="NCBI Taxonomy" id="1917863"/>
    <lineage>
        <taxon>Bacteria</taxon>
        <taxon>Pseudomonadati</taxon>
        <taxon>Spirochaetota</taxon>
        <taxon>Spirochaetia</taxon>
        <taxon>Leptospirales</taxon>
        <taxon>Leptospiraceae</taxon>
        <taxon>Leptospira</taxon>
    </lineage>
</organism>
<gene>
    <name evidence="2" type="ORF">LPTSP4_19900</name>
</gene>